<sequence length="202" mass="23698">MKTKVSGYFRKEEIKPPLQEHVINEMKHVVMERDPGSSLDKQLKMISMTTEDLAVLRSVQPFVANHIEEVVTGFYSTIAHVPQLSEIIERNSSVERLRTTLERHIREMFNGKINRAFVEQRKLIAHIHFRIGLEPKWYISAFQDLQLSLLSILDEHLEEKKDFYRATAAITKMLNLEQQLVLEAFSVEEEKARIKIEEQKLR</sequence>
<protein>
    <submittedName>
        <fullName evidence="2">Protoglobin domain-containing protein</fullName>
    </submittedName>
</protein>
<organism evidence="2 3">
    <name type="scientific">Fictibacillus terranigra</name>
    <dbReference type="NCBI Taxonomy" id="3058424"/>
    <lineage>
        <taxon>Bacteria</taxon>
        <taxon>Bacillati</taxon>
        <taxon>Bacillota</taxon>
        <taxon>Bacilli</taxon>
        <taxon>Bacillales</taxon>
        <taxon>Fictibacillaceae</taxon>
        <taxon>Fictibacillus</taxon>
    </lineage>
</organism>
<dbReference type="InterPro" id="IPR039379">
    <property type="entry name" value="Protoglobin_sensor_dom"/>
</dbReference>
<name>A0ABT8ECV2_9BACL</name>
<reference evidence="2" key="1">
    <citation type="submission" date="2023-06" db="EMBL/GenBank/DDBJ databases">
        <title>Draft Genome Sequences of Representative Paenibacillus Polymyxa, Bacillus cereus, Fictibacillus sp., and Brevibacillus agri Strains Isolated from Amazonian Dark Earth.</title>
        <authorList>
            <person name="Pellegrinetti T.A."/>
            <person name="Cunha I.C.M."/>
            <person name="Chaves M.G."/>
            <person name="Freitas A.S."/>
            <person name="Silva A.V.R."/>
            <person name="Tsai S.M."/>
            <person name="Mendes L.W."/>
        </authorList>
    </citation>
    <scope>NUCLEOTIDE SEQUENCE</scope>
    <source>
        <strain evidence="2">CENA-BCM004</strain>
    </source>
</reference>
<feature type="domain" description="Globin-sensor" evidence="1">
    <location>
        <begin position="37"/>
        <end position="190"/>
    </location>
</feature>
<evidence type="ECO:0000313" key="2">
    <source>
        <dbReference type="EMBL" id="MDN4075773.1"/>
    </source>
</evidence>
<dbReference type="InterPro" id="IPR012292">
    <property type="entry name" value="Globin/Proto"/>
</dbReference>
<dbReference type="EMBL" id="JAUHLN010000006">
    <property type="protein sequence ID" value="MDN4075773.1"/>
    <property type="molecule type" value="Genomic_DNA"/>
</dbReference>
<dbReference type="Proteomes" id="UP001168694">
    <property type="component" value="Unassembled WGS sequence"/>
</dbReference>
<proteinExistence type="predicted"/>
<dbReference type="CDD" id="cd01068">
    <property type="entry name" value="globin_sensor"/>
    <property type="match status" value="1"/>
</dbReference>
<gene>
    <name evidence="2" type="ORF">QYF49_22685</name>
</gene>
<dbReference type="InterPro" id="IPR009050">
    <property type="entry name" value="Globin-like_sf"/>
</dbReference>
<comment type="caution">
    <text evidence="2">The sequence shown here is derived from an EMBL/GenBank/DDBJ whole genome shotgun (WGS) entry which is preliminary data.</text>
</comment>
<accession>A0ABT8ECV2</accession>
<evidence type="ECO:0000259" key="1">
    <source>
        <dbReference type="Pfam" id="PF11563"/>
    </source>
</evidence>
<dbReference type="RefSeq" id="WP_290401872.1">
    <property type="nucleotide sequence ID" value="NZ_JAUHLN010000006.1"/>
</dbReference>
<dbReference type="Pfam" id="PF11563">
    <property type="entry name" value="Protoglobin"/>
    <property type="match status" value="1"/>
</dbReference>
<dbReference type="Gene3D" id="1.10.490.10">
    <property type="entry name" value="Globins"/>
    <property type="match status" value="1"/>
</dbReference>
<dbReference type="InterPro" id="IPR044398">
    <property type="entry name" value="Globin-sensor_dom"/>
</dbReference>
<evidence type="ECO:0000313" key="3">
    <source>
        <dbReference type="Proteomes" id="UP001168694"/>
    </source>
</evidence>
<dbReference type="SUPFAM" id="SSF46458">
    <property type="entry name" value="Globin-like"/>
    <property type="match status" value="1"/>
</dbReference>
<keyword evidence="3" id="KW-1185">Reference proteome</keyword>